<organism evidence="1">
    <name type="scientific">viral metagenome</name>
    <dbReference type="NCBI Taxonomy" id="1070528"/>
    <lineage>
        <taxon>unclassified sequences</taxon>
        <taxon>metagenomes</taxon>
        <taxon>organismal metagenomes</taxon>
    </lineage>
</organism>
<protein>
    <submittedName>
        <fullName evidence="1">Uncharacterized protein</fullName>
    </submittedName>
</protein>
<sequence>MIELKTNYANRIQRLVNTLTAADFVRLEVVCSMGWQLVTPPDAPRAWWGEILSRQATGQIDPAKLDRVVCKVINGEQTLVGLPDVLNQLLSKTLTLVLANGARDYALATVGHTDESKEEWERFQAALDSGAIVFVPADLSESAIQVEASDDYH</sequence>
<name>A0A6H1ZG28_9ZZZZ</name>
<dbReference type="EMBL" id="MT144592">
    <property type="protein sequence ID" value="QJH93825.1"/>
    <property type="molecule type" value="Genomic_DNA"/>
</dbReference>
<accession>A0A6H1ZG28</accession>
<dbReference type="AlphaFoldDB" id="A0A6H1ZG28"/>
<evidence type="ECO:0000313" key="1">
    <source>
        <dbReference type="EMBL" id="QJA46419.1"/>
    </source>
</evidence>
<gene>
    <name evidence="1" type="ORF">TM448A00411_0021</name>
    <name evidence="2" type="ORF">TM448B00141_0011</name>
</gene>
<proteinExistence type="predicted"/>
<dbReference type="EMBL" id="MT144010">
    <property type="protein sequence ID" value="QJA46419.1"/>
    <property type="molecule type" value="Genomic_DNA"/>
</dbReference>
<reference evidence="1" key="1">
    <citation type="submission" date="2020-03" db="EMBL/GenBank/DDBJ databases">
        <title>The deep terrestrial virosphere.</title>
        <authorList>
            <person name="Holmfeldt K."/>
            <person name="Nilsson E."/>
            <person name="Simone D."/>
            <person name="Lopez-Fernandez M."/>
            <person name="Wu X."/>
            <person name="de Brujin I."/>
            <person name="Lundin D."/>
            <person name="Andersson A."/>
            <person name="Bertilsson S."/>
            <person name="Dopson M."/>
        </authorList>
    </citation>
    <scope>NUCLEOTIDE SEQUENCE</scope>
    <source>
        <strain evidence="1">TM448A00411</strain>
        <strain evidence="2">TM448B00141</strain>
    </source>
</reference>
<evidence type="ECO:0000313" key="2">
    <source>
        <dbReference type="EMBL" id="QJH93825.1"/>
    </source>
</evidence>